<evidence type="ECO:0000256" key="2">
    <source>
        <dbReference type="RuleBase" id="RU363120"/>
    </source>
</evidence>
<feature type="compositionally biased region" description="Basic and acidic residues" evidence="3">
    <location>
        <begin position="31"/>
        <end position="45"/>
    </location>
</feature>
<feature type="compositionally biased region" description="Basic and acidic residues" evidence="3">
    <location>
        <begin position="112"/>
        <end position="121"/>
    </location>
</feature>
<dbReference type="Proteomes" id="UP000235023">
    <property type="component" value="Unassembled WGS sequence"/>
</dbReference>
<comment type="similarity">
    <text evidence="1 2">Belongs to the endosulfine family.</text>
</comment>
<comment type="function">
    <text evidence="2">Plays an essential role in initiation of the G0 program by preventing the degradation of specific nutrient-regulated mRNAs via the 5'-3' mRNA decay pathway.</text>
</comment>
<evidence type="ECO:0000313" key="4">
    <source>
        <dbReference type="EMBL" id="PLN83686.1"/>
    </source>
</evidence>
<feature type="compositionally biased region" description="Basic and acidic residues" evidence="3">
    <location>
        <begin position="142"/>
        <end position="155"/>
    </location>
</feature>
<dbReference type="EMBL" id="KZ559517">
    <property type="protein sequence ID" value="PLN83686.1"/>
    <property type="molecule type" value="Genomic_DNA"/>
</dbReference>
<feature type="region of interest" description="Disordered" evidence="3">
    <location>
        <begin position="1"/>
        <end position="47"/>
    </location>
</feature>
<protein>
    <recommendedName>
        <fullName evidence="2">mRNA stability protein</fullName>
    </recommendedName>
</protein>
<keyword evidence="5" id="KW-1185">Reference proteome</keyword>
<dbReference type="Pfam" id="PF04667">
    <property type="entry name" value="Endosulfine"/>
    <property type="match status" value="1"/>
</dbReference>
<dbReference type="AlphaFoldDB" id="A0A2J5I1X3"/>
<evidence type="ECO:0000256" key="1">
    <source>
        <dbReference type="ARBA" id="ARBA00010520"/>
    </source>
</evidence>
<evidence type="ECO:0000313" key="5">
    <source>
        <dbReference type="Proteomes" id="UP000235023"/>
    </source>
</evidence>
<sequence>MLVQMQCPSHDWKSPRYKSTVGSPKMQSSDKAPHHESLPESENHQFRKYRKLPYGGLLDKRSRERTYFDSGDFALSATECVTDDGAIHTGREHPHRDGISHPYAPIPATSNVDKDANEGSYKRSASPEMSSLLQQTTLMQGEHTEGEDKSTSHEG</sequence>
<feature type="compositionally biased region" description="Basic and acidic residues" evidence="3">
    <location>
        <begin position="85"/>
        <end position="99"/>
    </location>
</feature>
<accession>A0A2J5I1X3</accession>
<reference evidence="5" key="1">
    <citation type="submission" date="2017-12" db="EMBL/GenBank/DDBJ databases">
        <authorList>
            <consortium name="DOE Joint Genome Institute"/>
            <person name="Mondo S.J."/>
            <person name="Kjaerbolling I."/>
            <person name="Vesth T.C."/>
            <person name="Frisvad J.C."/>
            <person name="Nybo J.L."/>
            <person name="Theobald S."/>
            <person name="Kuo A."/>
            <person name="Bowyer P."/>
            <person name="Matsuda Y."/>
            <person name="Lyhne E.K."/>
            <person name="Kogle M.E."/>
            <person name="Clum A."/>
            <person name="Lipzen A."/>
            <person name="Salamov A."/>
            <person name="Ngan C.Y."/>
            <person name="Daum C."/>
            <person name="Chiniquy J."/>
            <person name="Barry K."/>
            <person name="LaButti K."/>
            <person name="Haridas S."/>
            <person name="Simmons B.A."/>
            <person name="Magnuson J.K."/>
            <person name="Mortensen U.H."/>
            <person name="Larsen T.O."/>
            <person name="Grigoriev I.V."/>
            <person name="Baker S.E."/>
            <person name="Andersen M.R."/>
            <person name="Nordberg H.P."/>
            <person name="Cantor M.N."/>
            <person name="Hua S.X."/>
        </authorList>
    </citation>
    <scope>NUCLEOTIDE SEQUENCE [LARGE SCALE GENOMIC DNA]</scope>
    <source>
        <strain evidence="5">IBT 19404</strain>
    </source>
</reference>
<evidence type="ECO:0000256" key="3">
    <source>
        <dbReference type="SAM" id="MobiDB-lite"/>
    </source>
</evidence>
<organism evidence="4 5">
    <name type="scientific">Aspergillus taichungensis</name>
    <dbReference type="NCBI Taxonomy" id="482145"/>
    <lineage>
        <taxon>Eukaryota</taxon>
        <taxon>Fungi</taxon>
        <taxon>Dikarya</taxon>
        <taxon>Ascomycota</taxon>
        <taxon>Pezizomycotina</taxon>
        <taxon>Eurotiomycetes</taxon>
        <taxon>Eurotiomycetidae</taxon>
        <taxon>Eurotiales</taxon>
        <taxon>Aspergillaceae</taxon>
        <taxon>Aspergillus</taxon>
        <taxon>Aspergillus subgen. Circumdati</taxon>
    </lineage>
</organism>
<feature type="compositionally biased region" description="Polar residues" evidence="3">
    <location>
        <begin position="20"/>
        <end position="30"/>
    </location>
</feature>
<gene>
    <name evidence="4" type="ORF">BDW42DRAFT_164444</name>
</gene>
<feature type="region of interest" description="Disordered" evidence="3">
    <location>
        <begin position="85"/>
        <end position="155"/>
    </location>
</feature>
<dbReference type="InterPro" id="IPR006760">
    <property type="entry name" value="Endosulphine"/>
</dbReference>
<proteinExistence type="inferred from homology"/>
<feature type="compositionally biased region" description="Polar residues" evidence="3">
    <location>
        <begin position="127"/>
        <end position="139"/>
    </location>
</feature>
<dbReference type="OrthoDB" id="5949865at2759"/>
<name>A0A2J5I1X3_9EURO</name>